<protein>
    <submittedName>
        <fullName evidence="1">Uncharacterized protein</fullName>
    </submittedName>
</protein>
<dbReference type="PROSITE" id="PS51257">
    <property type="entry name" value="PROKAR_LIPOPROTEIN"/>
    <property type="match status" value="1"/>
</dbReference>
<dbReference type="OrthoDB" id="1098646at2"/>
<accession>A0A3S9VXP0</accession>
<dbReference type="KEGG" id="buy:D8S85_18270"/>
<proteinExistence type="predicted"/>
<dbReference type="AlphaFoldDB" id="A0A3S9VXP0"/>
<evidence type="ECO:0000313" key="2">
    <source>
        <dbReference type="Proteomes" id="UP000270673"/>
    </source>
</evidence>
<evidence type="ECO:0000313" key="1">
    <source>
        <dbReference type="EMBL" id="AZS31304.1"/>
    </source>
</evidence>
<keyword evidence="2" id="KW-1185">Reference proteome</keyword>
<dbReference type="RefSeq" id="WP_127075481.1">
    <property type="nucleotide sequence ID" value="NZ_CP032819.1"/>
</dbReference>
<gene>
    <name evidence="1" type="ORF">D8S85_18270</name>
</gene>
<reference evidence="1 2" key="1">
    <citation type="submission" date="2018-10" db="EMBL/GenBank/DDBJ databases">
        <title>Butyricimonas faecalis sp. nov., isolated from human faeces and emended description of the genus Butyricimonas.</title>
        <authorList>
            <person name="Le Roy T."/>
            <person name="Van der Smissen P."/>
            <person name="Paquot A."/>
            <person name="Delzenne N."/>
            <person name="Muccioli G."/>
            <person name="Collet J.-F."/>
            <person name="Cani P.D."/>
        </authorList>
    </citation>
    <scope>NUCLEOTIDE SEQUENCE [LARGE SCALE GENOMIC DNA]</scope>
    <source>
        <strain evidence="1 2">H184</strain>
    </source>
</reference>
<sequence length="243" mass="27934">MRKITILIALFIGVMLGCQNSDLELVPTENLQSNDPFIPLRETFDFTYNGKTYSSPFYMENDTLMILEDEEVAAVYNRLQELPELATYVASNGDIEYYNSYEELEMNKQSKGVKNKNAISRIFGPSYEIYIYEHADYNTLRQGRKALLIPPVAIPHLDAYGMNDMISSFTAGAHNLMYSSNGEGITFFRNPDYKAQSITFTVNGLTSVESGYYYYCKVRNFHDYKVKKGINWNDRISSIKTFE</sequence>
<organism evidence="1 2">
    <name type="scientific">Butyricimonas faecalis</name>
    <dbReference type="NCBI Taxonomy" id="2093856"/>
    <lineage>
        <taxon>Bacteria</taxon>
        <taxon>Pseudomonadati</taxon>
        <taxon>Bacteroidota</taxon>
        <taxon>Bacteroidia</taxon>
        <taxon>Bacteroidales</taxon>
        <taxon>Odoribacteraceae</taxon>
        <taxon>Butyricimonas</taxon>
    </lineage>
</organism>
<dbReference type="Gene3D" id="2.60.20.10">
    <property type="entry name" value="Crystallins"/>
    <property type="match status" value="1"/>
</dbReference>
<dbReference type="Proteomes" id="UP000270673">
    <property type="component" value="Chromosome"/>
</dbReference>
<dbReference type="EMBL" id="CP032819">
    <property type="protein sequence ID" value="AZS31304.1"/>
    <property type="molecule type" value="Genomic_DNA"/>
</dbReference>
<name>A0A3S9VXP0_9BACT</name>